<protein>
    <submittedName>
        <fullName evidence="2">Uncharacterized protein</fullName>
    </submittedName>
</protein>
<dbReference type="EMBL" id="CM032181">
    <property type="protein sequence ID" value="KAG7100127.1"/>
    <property type="molecule type" value="Genomic_DNA"/>
</dbReference>
<evidence type="ECO:0000313" key="3">
    <source>
        <dbReference type="Proteomes" id="UP001049176"/>
    </source>
</evidence>
<sequence>MHPKLFADGAPHALLHSSNSLKILSRLLLLLSIFSDPLHPMHLKIFQFLALLALRAPRDFLLDFFNNTMSLPLWIVLSLGGTLTSDLVKVKDVEQQIVAGQRRLAEGKELDAETAWLIEVDNQNKDFEKWIQERKHSVSNEEDSEGNDFESTDEQSDDEDSVMLWVLTQEECKPFKIIKRTKGNVSDDDGEVEVKRLVAREETIETEIEETGSKK</sequence>
<gene>
    <name evidence="2" type="ORF">E1B28_001907</name>
</gene>
<dbReference type="RefSeq" id="XP_043016597.1">
    <property type="nucleotide sequence ID" value="XM_043147883.1"/>
</dbReference>
<comment type="caution">
    <text evidence="2">The sequence shown here is derived from an EMBL/GenBank/DDBJ whole genome shotgun (WGS) entry which is preliminary data.</text>
</comment>
<feature type="compositionally biased region" description="Acidic residues" evidence="1">
    <location>
        <begin position="140"/>
        <end position="158"/>
    </location>
</feature>
<dbReference type="GeneID" id="66070983"/>
<reference evidence="2" key="1">
    <citation type="journal article" date="2021" name="Genome Biol. Evol.">
        <title>The assembled and annotated genome of the fairy-ring fungus Marasmius oreades.</title>
        <authorList>
            <person name="Hiltunen M."/>
            <person name="Ament-Velasquez S.L."/>
            <person name="Johannesson H."/>
        </authorList>
    </citation>
    <scope>NUCLEOTIDE SEQUENCE</scope>
    <source>
        <strain evidence="2">03SP1</strain>
    </source>
</reference>
<name>A0A9P7V4K2_9AGAR</name>
<evidence type="ECO:0000256" key="1">
    <source>
        <dbReference type="SAM" id="MobiDB-lite"/>
    </source>
</evidence>
<feature type="region of interest" description="Disordered" evidence="1">
    <location>
        <begin position="134"/>
        <end position="158"/>
    </location>
</feature>
<accession>A0A9P7V4K2</accession>
<organism evidence="2 3">
    <name type="scientific">Marasmius oreades</name>
    <name type="common">fairy-ring Marasmius</name>
    <dbReference type="NCBI Taxonomy" id="181124"/>
    <lineage>
        <taxon>Eukaryota</taxon>
        <taxon>Fungi</taxon>
        <taxon>Dikarya</taxon>
        <taxon>Basidiomycota</taxon>
        <taxon>Agaricomycotina</taxon>
        <taxon>Agaricomycetes</taxon>
        <taxon>Agaricomycetidae</taxon>
        <taxon>Agaricales</taxon>
        <taxon>Marasmiineae</taxon>
        <taxon>Marasmiaceae</taxon>
        <taxon>Marasmius</taxon>
    </lineage>
</organism>
<dbReference type="KEGG" id="more:E1B28_001907"/>
<dbReference type="AlphaFoldDB" id="A0A9P7V4K2"/>
<keyword evidence="3" id="KW-1185">Reference proteome</keyword>
<evidence type="ECO:0000313" key="2">
    <source>
        <dbReference type="EMBL" id="KAG7100127.1"/>
    </source>
</evidence>
<proteinExistence type="predicted"/>
<dbReference type="Proteomes" id="UP001049176">
    <property type="component" value="Chromosome 1"/>
</dbReference>